<evidence type="ECO:0000313" key="2">
    <source>
        <dbReference type="Proteomes" id="UP000275571"/>
    </source>
</evidence>
<dbReference type="RefSeq" id="WP_120105034.1">
    <property type="nucleotide sequence ID" value="NZ_CP028891.1"/>
</dbReference>
<accession>A0A386PNU6</accession>
<dbReference type="KEGG" id="btur:DB313_06315"/>
<reference evidence="1 2" key="1">
    <citation type="journal article" date="2018" name="Infect. Genet. Evol.">
        <title>Genome-wide analysis of Borrelia turcica and 'Candidatus Borrelia tachyglossi' shows relapsing fever-like genomes with unique genomic links to Lyme disease Borrelia.</title>
        <authorList>
            <person name="Gofton A.W."/>
            <person name="Margos G."/>
            <person name="Fingerle V."/>
            <person name="Hepner S."/>
            <person name="Loh S.M."/>
            <person name="Ryan U."/>
            <person name="Irwin P."/>
            <person name="Oskam C.L."/>
        </authorList>
    </citation>
    <scope>NUCLEOTIDE SEQUENCE [LARGE SCALE GENOMIC DNA]</scope>
    <source>
        <strain evidence="1 2">IST7</strain>
        <plasmid evidence="1">lp27</plasmid>
    </source>
</reference>
<keyword evidence="2" id="KW-1185">Reference proteome</keyword>
<geneLocation type="plasmid" evidence="1 2">
    <name>lp27</name>
</geneLocation>
<dbReference type="InterPro" id="IPR006739">
    <property type="entry name" value="DUF603"/>
</dbReference>
<gene>
    <name evidence="1" type="ORF">DB313_06315</name>
</gene>
<dbReference type="OrthoDB" id="352136at2"/>
<dbReference type="EMBL" id="CP028891">
    <property type="protein sequence ID" value="AYE37114.1"/>
    <property type="molecule type" value="Genomic_DNA"/>
</dbReference>
<dbReference type="AlphaFoldDB" id="A0A386PNU6"/>
<name>A0A386PNU6_9SPIR</name>
<protein>
    <recommendedName>
        <fullName evidence="3">DUF603 domain-containing protein</fullName>
    </recommendedName>
</protein>
<dbReference type="Proteomes" id="UP000275571">
    <property type="component" value="Plasmid lp27"/>
</dbReference>
<evidence type="ECO:0000313" key="1">
    <source>
        <dbReference type="EMBL" id="AYE37114.1"/>
    </source>
</evidence>
<organism evidence="1 2">
    <name type="scientific">Borrelia turcica IST7</name>
    <dbReference type="NCBI Taxonomy" id="1104446"/>
    <lineage>
        <taxon>Bacteria</taxon>
        <taxon>Pseudomonadati</taxon>
        <taxon>Spirochaetota</taxon>
        <taxon>Spirochaetia</taxon>
        <taxon>Spirochaetales</taxon>
        <taxon>Borreliaceae</taxon>
        <taxon>Borrelia</taxon>
    </lineage>
</organism>
<sequence length="196" mass="22722">MQTNSRSNKSFIDYIPYFREGKLKDTEIAILMSVSHVNVWKMRRKWEQVKDNPEYSSSSGVSSSSEDEFSSLIAKNIKTESLSSNTRFELEHEINLIGIDFIKSFRKYFCLEFSKYYDEASRLEDEILSIKVKLKSSKLKQGDMFESLNQEVEEKINALSSLKKQITLKEMSLLYDALLKLNSIANLGRKERKGTT</sequence>
<evidence type="ECO:0008006" key="3">
    <source>
        <dbReference type="Google" id="ProtNLM"/>
    </source>
</evidence>
<dbReference type="Pfam" id="PF04645">
    <property type="entry name" value="DUF603"/>
    <property type="match status" value="1"/>
</dbReference>
<keyword evidence="1" id="KW-0614">Plasmid</keyword>
<proteinExistence type="predicted"/>